<protein>
    <recommendedName>
        <fullName evidence="2">MaoC-like domain-containing protein</fullName>
    </recommendedName>
</protein>
<evidence type="ECO:0000256" key="1">
    <source>
        <dbReference type="ARBA" id="ARBA00023239"/>
    </source>
</evidence>
<dbReference type="CDD" id="cd03449">
    <property type="entry name" value="R_hydratase"/>
    <property type="match status" value="1"/>
</dbReference>
<dbReference type="Gene3D" id="3.10.129.10">
    <property type="entry name" value="Hotdog Thioesterase"/>
    <property type="match status" value="1"/>
</dbReference>
<dbReference type="PANTHER" id="PTHR43437">
    <property type="entry name" value="HYDROXYACYL-THIOESTER DEHYDRATASE TYPE 2, MITOCHONDRIAL-RELATED"/>
    <property type="match status" value="1"/>
</dbReference>
<dbReference type="GO" id="GO:0006633">
    <property type="term" value="P:fatty acid biosynthetic process"/>
    <property type="evidence" value="ECO:0007669"/>
    <property type="project" value="TreeGrafter"/>
</dbReference>
<proteinExistence type="predicted"/>
<evidence type="ECO:0000313" key="3">
    <source>
        <dbReference type="EMBL" id="BAQ02222.1"/>
    </source>
</evidence>
<dbReference type="SUPFAM" id="SSF54637">
    <property type="entry name" value="Thioesterase/thiol ester dehydrase-isomerase"/>
    <property type="match status" value="1"/>
</dbReference>
<evidence type="ECO:0000259" key="2">
    <source>
        <dbReference type="Pfam" id="PF01575"/>
    </source>
</evidence>
<dbReference type="InterPro" id="IPR029069">
    <property type="entry name" value="HotDog_dom_sf"/>
</dbReference>
<sequence length="137" mass="15321">MGDKMMERFKLGDTATYTQTITDADIKSFAGISGDNNPVHMSDEYAEGSRFKKRIAHGLISASFFSALFGTKLPGPGCVYVNQSLKFLRPVYINDTVTARVVLTDIDVVKRRLFFDTICEVNRKKVITGKAEIYLPE</sequence>
<organism evidence="3">
    <name type="scientific">Escherichia coli</name>
    <dbReference type="NCBI Taxonomy" id="562"/>
    <lineage>
        <taxon>Bacteria</taxon>
        <taxon>Pseudomonadati</taxon>
        <taxon>Pseudomonadota</taxon>
        <taxon>Gammaproteobacteria</taxon>
        <taxon>Enterobacterales</taxon>
        <taxon>Enterobacteriaceae</taxon>
        <taxon>Escherichia</taxon>
    </lineage>
</organism>
<dbReference type="AlphaFoldDB" id="A0A0A8J844"/>
<keyword evidence="1" id="KW-0456">Lyase</keyword>
<dbReference type="EMBL" id="AB972419">
    <property type="protein sequence ID" value="BAQ02222.1"/>
    <property type="molecule type" value="Genomic_DNA"/>
</dbReference>
<dbReference type="InterPro" id="IPR050965">
    <property type="entry name" value="UPF0336/Enoyl-CoA_hydratase"/>
</dbReference>
<dbReference type="GO" id="GO:0019171">
    <property type="term" value="F:(3R)-hydroxyacyl-[acyl-carrier-protein] dehydratase activity"/>
    <property type="evidence" value="ECO:0007669"/>
    <property type="project" value="TreeGrafter"/>
</dbReference>
<dbReference type="Pfam" id="PF01575">
    <property type="entry name" value="MaoC_dehydratas"/>
    <property type="match status" value="1"/>
</dbReference>
<dbReference type="FunFam" id="3.10.129.10:FF:000042">
    <property type="entry name" value="MaoC domain protein dehydratase"/>
    <property type="match status" value="1"/>
</dbReference>
<name>A0A0A8J844_ECOLX</name>
<feature type="domain" description="MaoC-like" evidence="2">
    <location>
        <begin position="17"/>
        <end position="112"/>
    </location>
</feature>
<reference evidence="3" key="1">
    <citation type="journal article" date="2014" name="DNA Res.">
        <title>A complete view of the genetic diversity of the Escherichia coli O-antigen biosynthesis gene cluster.</title>
        <authorList>
            <person name="Iguchi A."/>
            <person name="Iyoda S."/>
            <person name="Kikuchi T."/>
            <person name="Ogura Y."/>
            <person name="Katsura K."/>
            <person name="Ohnishi M."/>
            <person name="Hayashi T."/>
            <person name="Thomson N.R."/>
        </authorList>
    </citation>
    <scope>NUCLEOTIDE SEQUENCE</scope>
    <source>
        <strain evidence="3">43w</strain>
    </source>
</reference>
<dbReference type="InterPro" id="IPR002539">
    <property type="entry name" value="MaoC-like_dom"/>
</dbReference>
<dbReference type="PANTHER" id="PTHR43437:SF3">
    <property type="entry name" value="HYDROXYACYL-THIOESTER DEHYDRATASE TYPE 2, MITOCHONDRIAL"/>
    <property type="match status" value="1"/>
</dbReference>
<accession>A0A0A8J844</accession>